<keyword evidence="2" id="KW-1185">Reference proteome</keyword>
<name>A0A9R1VNX4_LACSA</name>
<accession>A0A9R1VNX4</accession>
<comment type="caution">
    <text evidence="1">The sequence shown here is derived from an EMBL/GenBank/DDBJ whole genome shotgun (WGS) entry which is preliminary data.</text>
</comment>
<dbReference type="AlphaFoldDB" id="A0A9R1VNX4"/>
<dbReference type="Gene3D" id="3.40.140.10">
    <property type="entry name" value="Cytidine Deaminase, domain 2"/>
    <property type="match status" value="1"/>
</dbReference>
<dbReference type="GO" id="GO:0003824">
    <property type="term" value="F:catalytic activity"/>
    <property type="evidence" value="ECO:0007669"/>
    <property type="project" value="InterPro"/>
</dbReference>
<evidence type="ECO:0000313" key="1">
    <source>
        <dbReference type="EMBL" id="KAJ0208197.1"/>
    </source>
</evidence>
<gene>
    <name evidence="1" type="ORF">LSAT_V11C500261250</name>
</gene>
<sequence>MVPSFSLHMDVGIKEVYCGCGNDKFGGCGSILSLHTNTSDGGEDVGRKSYKCTGGIMGEEAVSLFRNFYELGNPNAPKPHRQPIQQP</sequence>
<dbReference type="SUPFAM" id="SSF53927">
    <property type="entry name" value="Cytidine deaminase-like"/>
    <property type="match status" value="1"/>
</dbReference>
<evidence type="ECO:0000313" key="2">
    <source>
        <dbReference type="Proteomes" id="UP000235145"/>
    </source>
</evidence>
<reference evidence="1 2" key="1">
    <citation type="journal article" date="2017" name="Nat. Commun.">
        <title>Genome assembly with in vitro proximity ligation data and whole-genome triplication in lettuce.</title>
        <authorList>
            <person name="Reyes-Chin-Wo S."/>
            <person name="Wang Z."/>
            <person name="Yang X."/>
            <person name="Kozik A."/>
            <person name="Arikit S."/>
            <person name="Song C."/>
            <person name="Xia L."/>
            <person name="Froenicke L."/>
            <person name="Lavelle D.O."/>
            <person name="Truco M.J."/>
            <person name="Xia R."/>
            <person name="Zhu S."/>
            <person name="Xu C."/>
            <person name="Xu H."/>
            <person name="Xu X."/>
            <person name="Cox K."/>
            <person name="Korf I."/>
            <person name="Meyers B.C."/>
            <person name="Michelmore R.W."/>
        </authorList>
    </citation>
    <scope>NUCLEOTIDE SEQUENCE [LARGE SCALE GENOMIC DNA]</scope>
    <source>
        <strain evidence="2">cv. Salinas</strain>
        <tissue evidence="1">Seedlings</tissue>
    </source>
</reference>
<organism evidence="1 2">
    <name type="scientific">Lactuca sativa</name>
    <name type="common">Garden lettuce</name>
    <dbReference type="NCBI Taxonomy" id="4236"/>
    <lineage>
        <taxon>Eukaryota</taxon>
        <taxon>Viridiplantae</taxon>
        <taxon>Streptophyta</taxon>
        <taxon>Embryophyta</taxon>
        <taxon>Tracheophyta</taxon>
        <taxon>Spermatophyta</taxon>
        <taxon>Magnoliopsida</taxon>
        <taxon>eudicotyledons</taxon>
        <taxon>Gunneridae</taxon>
        <taxon>Pentapetalae</taxon>
        <taxon>asterids</taxon>
        <taxon>campanulids</taxon>
        <taxon>Asterales</taxon>
        <taxon>Asteraceae</taxon>
        <taxon>Cichorioideae</taxon>
        <taxon>Cichorieae</taxon>
        <taxon>Lactucinae</taxon>
        <taxon>Lactuca</taxon>
    </lineage>
</organism>
<protein>
    <submittedName>
        <fullName evidence="1">Uncharacterized protein</fullName>
    </submittedName>
</protein>
<dbReference type="EMBL" id="NBSK02000005">
    <property type="protein sequence ID" value="KAJ0208197.1"/>
    <property type="molecule type" value="Genomic_DNA"/>
</dbReference>
<proteinExistence type="predicted"/>
<dbReference type="Proteomes" id="UP000235145">
    <property type="component" value="Unassembled WGS sequence"/>
</dbReference>
<dbReference type="InterPro" id="IPR016193">
    <property type="entry name" value="Cytidine_deaminase-like"/>
</dbReference>